<dbReference type="Gramene" id="KQL01547">
    <property type="protein sequence ID" value="KQL01547"/>
    <property type="gene ID" value="SETIT_015908mg"/>
</dbReference>
<accession>K3YNR6</accession>
<name>K3YNR6_SETIT</name>
<evidence type="ECO:0000313" key="2">
    <source>
        <dbReference type="EnsemblPlants" id="KQL01547"/>
    </source>
</evidence>
<protein>
    <submittedName>
        <fullName evidence="2">Uncharacterized protein</fullName>
    </submittedName>
</protein>
<organism evidence="2 3">
    <name type="scientific">Setaria italica</name>
    <name type="common">Foxtail millet</name>
    <name type="synonym">Panicum italicum</name>
    <dbReference type="NCBI Taxonomy" id="4555"/>
    <lineage>
        <taxon>Eukaryota</taxon>
        <taxon>Viridiplantae</taxon>
        <taxon>Streptophyta</taxon>
        <taxon>Embryophyta</taxon>
        <taxon>Tracheophyta</taxon>
        <taxon>Spermatophyta</taxon>
        <taxon>Magnoliopsida</taxon>
        <taxon>Liliopsida</taxon>
        <taxon>Poales</taxon>
        <taxon>Poaceae</taxon>
        <taxon>PACMAD clade</taxon>
        <taxon>Panicoideae</taxon>
        <taxon>Panicodae</taxon>
        <taxon>Paniceae</taxon>
        <taxon>Cenchrinae</taxon>
        <taxon>Setaria</taxon>
    </lineage>
</organism>
<feature type="compositionally biased region" description="Basic and acidic residues" evidence="1">
    <location>
        <begin position="94"/>
        <end position="105"/>
    </location>
</feature>
<evidence type="ECO:0000256" key="1">
    <source>
        <dbReference type="SAM" id="MobiDB-lite"/>
    </source>
</evidence>
<dbReference type="EMBL" id="AGNK02003764">
    <property type="status" value="NOT_ANNOTATED_CDS"/>
    <property type="molecule type" value="Genomic_DNA"/>
</dbReference>
<reference evidence="3" key="1">
    <citation type="journal article" date="2012" name="Nat. Biotechnol.">
        <title>Reference genome sequence of the model plant Setaria.</title>
        <authorList>
            <person name="Bennetzen J.L."/>
            <person name="Schmutz J."/>
            <person name="Wang H."/>
            <person name="Percifield R."/>
            <person name="Hawkins J."/>
            <person name="Pontaroli A.C."/>
            <person name="Estep M."/>
            <person name="Feng L."/>
            <person name="Vaughn J.N."/>
            <person name="Grimwood J."/>
            <person name="Jenkins J."/>
            <person name="Barry K."/>
            <person name="Lindquist E."/>
            <person name="Hellsten U."/>
            <person name="Deshpande S."/>
            <person name="Wang X."/>
            <person name="Wu X."/>
            <person name="Mitros T."/>
            <person name="Triplett J."/>
            <person name="Yang X."/>
            <person name="Ye C.Y."/>
            <person name="Mauro-Herrera M."/>
            <person name="Wang L."/>
            <person name="Li P."/>
            <person name="Sharma M."/>
            <person name="Sharma R."/>
            <person name="Ronald P.C."/>
            <person name="Panaud O."/>
            <person name="Kellogg E.A."/>
            <person name="Brutnell T.P."/>
            <person name="Doust A.N."/>
            <person name="Tuskan G.A."/>
            <person name="Rokhsar D."/>
            <person name="Devos K.M."/>
        </authorList>
    </citation>
    <scope>NUCLEOTIDE SEQUENCE [LARGE SCALE GENOMIC DNA]</scope>
    <source>
        <strain evidence="3">cv. Yugu1</strain>
    </source>
</reference>
<keyword evidence="3" id="KW-1185">Reference proteome</keyword>
<feature type="region of interest" description="Disordered" evidence="1">
    <location>
        <begin position="84"/>
        <end position="105"/>
    </location>
</feature>
<sequence>MDGQIRPRLATSSIVASFPTIRKQLSRPLRRLTPRSRAESAGRLYSTCAMRMGVGGEAGSRKGQIRPGRPFLACQTTIAALPASCRGRRRRGKRAEQGKSPRQHLELTAKFAGGRAGAREEDVGEERKVGTAPGTLGSSAGALTVLAVAELLHGGELLGLAREGVDGQRRGAPGTGTGRRSSAAALLCSGEIEGERGWEERRAGPTCNSQSRAITGVAC</sequence>
<dbReference type="Proteomes" id="UP000004995">
    <property type="component" value="Unassembled WGS sequence"/>
</dbReference>
<feature type="compositionally biased region" description="Basic and acidic residues" evidence="1">
    <location>
        <begin position="117"/>
        <end position="129"/>
    </location>
</feature>
<dbReference type="EnsemblPlants" id="KQL01547">
    <property type="protein sequence ID" value="KQL01547"/>
    <property type="gene ID" value="SETIT_015908mg"/>
</dbReference>
<feature type="region of interest" description="Disordered" evidence="1">
    <location>
        <begin position="113"/>
        <end position="132"/>
    </location>
</feature>
<evidence type="ECO:0000313" key="3">
    <source>
        <dbReference type="Proteomes" id="UP000004995"/>
    </source>
</evidence>
<dbReference type="HOGENOM" id="CLU_1263416_0_0_1"/>
<reference evidence="2" key="2">
    <citation type="submission" date="2018-08" db="UniProtKB">
        <authorList>
            <consortium name="EnsemblPlants"/>
        </authorList>
    </citation>
    <scope>IDENTIFICATION</scope>
    <source>
        <strain evidence="2">Yugu1</strain>
    </source>
</reference>
<proteinExistence type="predicted"/>
<dbReference type="AlphaFoldDB" id="K3YNR6"/>
<dbReference type="InParanoid" id="K3YNR6"/>